<dbReference type="PATRIC" id="fig|742734.4.peg.620"/>
<dbReference type="GO" id="GO:0003677">
    <property type="term" value="F:DNA binding"/>
    <property type="evidence" value="ECO:0007669"/>
    <property type="project" value="InterPro"/>
</dbReference>
<protein>
    <recommendedName>
        <fullName evidence="1">HTH rpiR-type domain-containing protein</fullName>
    </recommendedName>
</protein>
<dbReference type="SUPFAM" id="SSF46689">
    <property type="entry name" value="Homeodomain-like"/>
    <property type="match status" value="1"/>
</dbReference>
<evidence type="ECO:0000313" key="2">
    <source>
        <dbReference type="EMBL" id="KMW11294.1"/>
    </source>
</evidence>
<dbReference type="Proteomes" id="UP000037392">
    <property type="component" value="Unassembled WGS sequence"/>
</dbReference>
<dbReference type="GO" id="GO:1901135">
    <property type="term" value="P:carbohydrate derivative metabolic process"/>
    <property type="evidence" value="ECO:0007669"/>
    <property type="project" value="InterPro"/>
</dbReference>
<dbReference type="Pfam" id="PF01380">
    <property type="entry name" value="SIS"/>
    <property type="match status" value="1"/>
</dbReference>
<gene>
    <name evidence="2" type="ORF">HMPREF9470_00581</name>
</gene>
<dbReference type="Gene3D" id="1.10.10.10">
    <property type="entry name" value="Winged helix-like DNA-binding domain superfamily/Winged helix DNA-binding domain"/>
    <property type="match status" value="1"/>
</dbReference>
<dbReference type="GeneID" id="93163134"/>
<sequence>MQKIMIERLSVLEKDVLNSIKNDVQEDDKDMTINAVARRNFVSQALLVKLAKKMGFSGYRDLLFFLRHSQAEEGNPQITVTEEALKGVIKNFSVFLQQSFCEYFQESRKTVISVFGPEEVMAAVDFMVRHIIVKGDGYAAYRGNPLPVPSGKTGLALVISDTGESEAALNMVEQAVQYGIRTIAFTSNERSPMAAASDLAVIISAKVQAFPDVNLFVPMTIAAFILLFKNV</sequence>
<dbReference type="PANTHER" id="PTHR30514:SF21">
    <property type="entry name" value="RPIR-FAMILY TRANSCRIPTIONAL REGULATOR"/>
    <property type="match status" value="1"/>
</dbReference>
<evidence type="ECO:0000259" key="1">
    <source>
        <dbReference type="PROSITE" id="PS51071"/>
    </source>
</evidence>
<evidence type="ECO:0000313" key="3">
    <source>
        <dbReference type="Proteomes" id="UP000037392"/>
    </source>
</evidence>
<comment type="caution">
    <text evidence="2">The sequence shown here is derived from an EMBL/GenBank/DDBJ whole genome shotgun (WGS) entry which is preliminary data.</text>
</comment>
<dbReference type="AlphaFoldDB" id="A0A0J9BG36"/>
<dbReference type="InterPro" id="IPR047640">
    <property type="entry name" value="RpiR-like"/>
</dbReference>
<dbReference type="InterPro" id="IPR046348">
    <property type="entry name" value="SIS_dom_sf"/>
</dbReference>
<dbReference type="RefSeq" id="WP_048929135.1">
    <property type="nucleotide sequence ID" value="NZ_KQ235875.1"/>
</dbReference>
<accession>A0A0J9BG36</accession>
<dbReference type="GO" id="GO:0097367">
    <property type="term" value="F:carbohydrate derivative binding"/>
    <property type="evidence" value="ECO:0007669"/>
    <property type="project" value="InterPro"/>
</dbReference>
<dbReference type="EMBL" id="ADLK01000056">
    <property type="protein sequence ID" value="KMW11294.1"/>
    <property type="molecule type" value="Genomic_DNA"/>
</dbReference>
<dbReference type="InterPro" id="IPR036388">
    <property type="entry name" value="WH-like_DNA-bd_sf"/>
</dbReference>
<name>A0A0J9BG36_9FIRM</name>
<dbReference type="InterPro" id="IPR001347">
    <property type="entry name" value="SIS_dom"/>
</dbReference>
<dbReference type="GO" id="GO:0003700">
    <property type="term" value="F:DNA-binding transcription factor activity"/>
    <property type="evidence" value="ECO:0007669"/>
    <property type="project" value="InterPro"/>
</dbReference>
<dbReference type="PANTHER" id="PTHR30514">
    <property type="entry name" value="GLUCOKINASE"/>
    <property type="match status" value="1"/>
</dbReference>
<feature type="domain" description="HTH rpiR-type" evidence="1">
    <location>
        <begin position="1"/>
        <end position="73"/>
    </location>
</feature>
<dbReference type="Gene3D" id="3.40.50.10490">
    <property type="entry name" value="Glucose-6-phosphate isomerase like protein, domain 1"/>
    <property type="match status" value="1"/>
</dbReference>
<dbReference type="SUPFAM" id="SSF53697">
    <property type="entry name" value="SIS domain"/>
    <property type="match status" value="1"/>
</dbReference>
<dbReference type="InterPro" id="IPR000281">
    <property type="entry name" value="HTH_RpiR"/>
</dbReference>
<dbReference type="OrthoDB" id="6590756at2"/>
<proteinExistence type="predicted"/>
<dbReference type="Pfam" id="PF01418">
    <property type="entry name" value="HTH_6"/>
    <property type="match status" value="1"/>
</dbReference>
<reference evidence="2 3" key="1">
    <citation type="submission" date="2011-04" db="EMBL/GenBank/DDBJ databases">
        <title>The Genome Sequence of Clostridium citroniae WAL-19142.</title>
        <authorList>
            <consortium name="The Broad Institute Genome Sequencing Platform"/>
            <person name="Earl A."/>
            <person name="Ward D."/>
            <person name="Feldgarden M."/>
            <person name="Gevers D."/>
            <person name="Warren Y.A."/>
            <person name="Tyrrell K.L."/>
            <person name="Citron D.M."/>
            <person name="Goldstein E.J."/>
            <person name="Daigneault M."/>
            <person name="Allen-Vercoe E."/>
            <person name="Young S.K."/>
            <person name="Zeng Q."/>
            <person name="Gargeya S."/>
            <person name="Fitzgerald M."/>
            <person name="Haas B."/>
            <person name="Abouelleil A."/>
            <person name="Alvarado L."/>
            <person name="Arachchi H.M."/>
            <person name="Berlin A."/>
            <person name="Brown A."/>
            <person name="Chapman S.B."/>
            <person name="Chen Z."/>
            <person name="Dunbar C."/>
            <person name="Freedman E."/>
            <person name="Gearin G."/>
            <person name="Gellesch M."/>
            <person name="Goldberg J."/>
            <person name="Griggs A."/>
            <person name="Gujja S."/>
            <person name="Heilman E.R."/>
            <person name="Heiman D."/>
            <person name="Howarth C."/>
            <person name="Larson L."/>
            <person name="Lui A."/>
            <person name="MacDonald P.J."/>
            <person name="Mehta T."/>
            <person name="Montmayeur A."/>
            <person name="Murphy C."/>
            <person name="Neiman D."/>
            <person name="Pearson M."/>
            <person name="Priest M."/>
            <person name="Roberts A."/>
            <person name="Saif S."/>
            <person name="Shea T."/>
            <person name="Shenoy N."/>
            <person name="Sisk P."/>
            <person name="Stolte C."/>
            <person name="Sykes S."/>
            <person name="White J."/>
            <person name="Yandava C."/>
            <person name="Wortman J."/>
            <person name="Nusbaum C."/>
            <person name="Birren B."/>
        </authorList>
    </citation>
    <scope>NUCLEOTIDE SEQUENCE [LARGE SCALE GENOMIC DNA]</scope>
    <source>
        <strain evidence="2 3">WAL-19142</strain>
    </source>
</reference>
<dbReference type="PROSITE" id="PS51071">
    <property type="entry name" value="HTH_RPIR"/>
    <property type="match status" value="1"/>
</dbReference>
<organism evidence="2 3">
    <name type="scientific">[Clostridium] citroniae WAL-19142</name>
    <dbReference type="NCBI Taxonomy" id="742734"/>
    <lineage>
        <taxon>Bacteria</taxon>
        <taxon>Bacillati</taxon>
        <taxon>Bacillota</taxon>
        <taxon>Clostridia</taxon>
        <taxon>Lachnospirales</taxon>
        <taxon>Lachnospiraceae</taxon>
        <taxon>Enterocloster</taxon>
    </lineage>
</organism>
<dbReference type="InterPro" id="IPR009057">
    <property type="entry name" value="Homeodomain-like_sf"/>
</dbReference>